<dbReference type="InterPro" id="IPR000743">
    <property type="entry name" value="Glyco_hydro_28"/>
</dbReference>
<keyword evidence="5" id="KW-0119">Carbohydrate metabolism</keyword>
<evidence type="ECO:0000256" key="3">
    <source>
        <dbReference type="ARBA" id="ARBA00022801"/>
    </source>
</evidence>
<dbReference type="InterPro" id="IPR011050">
    <property type="entry name" value="Pectin_lyase_fold/virulence"/>
</dbReference>
<evidence type="ECO:0000313" key="12">
    <source>
        <dbReference type="Proteomes" id="UP000652567"/>
    </source>
</evidence>
<evidence type="ECO:0000256" key="8">
    <source>
        <dbReference type="ARBA" id="ARBA00037278"/>
    </source>
</evidence>
<evidence type="ECO:0000256" key="9">
    <source>
        <dbReference type="RuleBase" id="RU361169"/>
    </source>
</evidence>
<evidence type="ECO:0000256" key="2">
    <source>
        <dbReference type="ARBA" id="ARBA00022737"/>
    </source>
</evidence>
<dbReference type="GO" id="GO:0004650">
    <property type="term" value="F:polygalacturonase activity"/>
    <property type="evidence" value="ECO:0007669"/>
    <property type="project" value="InterPro"/>
</dbReference>
<dbReference type="Proteomes" id="UP000652567">
    <property type="component" value="Unassembled WGS sequence"/>
</dbReference>
<comment type="caution">
    <text evidence="11">The sequence shown here is derived from an EMBL/GenBank/DDBJ whole genome shotgun (WGS) entry which is preliminary data.</text>
</comment>
<proteinExistence type="inferred from homology"/>
<evidence type="ECO:0000256" key="7">
    <source>
        <dbReference type="ARBA" id="ARBA00023326"/>
    </source>
</evidence>
<comment type="similarity">
    <text evidence="1 9">Belongs to the glycosyl hydrolase 28 family.</text>
</comment>
<reference evidence="11" key="1">
    <citation type="submission" date="2018-07" db="EMBL/GenBank/DDBJ databases">
        <title>Genome assembly of strain Ka43.</title>
        <authorList>
            <person name="Kukolya J."/>
            <person name="Nagy I."/>
            <person name="Horvath B."/>
            <person name="Toth A."/>
        </authorList>
    </citation>
    <scope>NUCLEOTIDE SEQUENCE</scope>
    <source>
        <strain evidence="11">KB43</strain>
    </source>
</reference>
<evidence type="ECO:0000256" key="1">
    <source>
        <dbReference type="ARBA" id="ARBA00008834"/>
    </source>
</evidence>
<keyword evidence="12" id="KW-1185">Reference proteome</keyword>
<feature type="signal peptide" evidence="10">
    <location>
        <begin position="1"/>
        <end position="21"/>
    </location>
</feature>
<name>A0A928V4G7_9GAMM</name>
<evidence type="ECO:0000256" key="5">
    <source>
        <dbReference type="ARBA" id="ARBA00023277"/>
    </source>
</evidence>
<comment type="function">
    <text evidence="8">Pectinolytic enzyme involved in the degradation of xylogalacturonan (xga), a galacturonan backbone heavily substituted with xylose, and which is one important component of the hairy regions of pectin. Activity requires a galacturonic acid backbone substituted with xylose.</text>
</comment>
<evidence type="ECO:0000313" key="11">
    <source>
        <dbReference type="EMBL" id="MBE8718570.1"/>
    </source>
</evidence>
<dbReference type="RefSeq" id="WP_193911241.1">
    <property type="nucleotide sequence ID" value="NZ_PRDL01000001.1"/>
</dbReference>
<evidence type="ECO:0000256" key="4">
    <source>
        <dbReference type="ARBA" id="ARBA00023180"/>
    </source>
</evidence>
<gene>
    <name evidence="11" type="ORF">C4F51_15410</name>
</gene>
<keyword evidence="3 9" id="KW-0378">Hydrolase</keyword>
<keyword evidence="4" id="KW-0325">Glycoprotein</keyword>
<dbReference type="PANTHER" id="PTHR31736:SF9">
    <property type="entry name" value="ENDO-XYLOGALACTURONAN HYDROLASE A-RELATED"/>
    <property type="match status" value="1"/>
</dbReference>
<keyword evidence="7" id="KW-0624">Polysaccharide degradation</keyword>
<keyword evidence="6 9" id="KW-0326">Glycosidase</keyword>
<feature type="chain" id="PRO_5036760277" evidence="10">
    <location>
        <begin position="22"/>
        <end position="465"/>
    </location>
</feature>
<evidence type="ECO:0000256" key="6">
    <source>
        <dbReference type="ARBA" id="ARBA00023295"/>
    </source>
</evidence>
<organism evidence="11 12">
    <name type="scientific">Cellvibrio polysaccharolyticus</name>
    <dbReference type="NCBI Taxonomy" id="2082724"/>
    <lineage>
        <taxon>Bacteria</taxon>
        <taxon>Pseudomonadati</taxon>
        <taxon>Pseudomonadota</taxon>
        <taxon>Gammaproteobacteria</taxon>
        <taxon>Cellvibrionales</taxon>
        <taxon>Cellvibrionaceae</taxon>
        <taxon>Cellvibrio</taxon>
    </lineage>
</organism>
<dbReference type="SUPFAM" id="SSF51126">
    <property type="entry name" value="Pectin lyase-like"/>
    <property type="match status" value="1"/>
</dbReference>
<keyword evidence="2" id="KW-0677">Repeat</keyword>
<dbReference type="PANTHER" id="PTHR31736">
    <property type="match status" value="1"/>
</dbReference>
<dbReference type="Gene3D" id="2.160.20.10">
    <property type="entry name" value="Single-stranded right-handed beta-helix, Pectin lyase-like"/>
    <property type="match status" value="1"/>
</dbReference>
<dbReference type="Pfam" id="PF00295">
    <property type="entry name" value="Glyco_hydro_28"/>
    <property type="match status" value="1"/>
</dbReference>
<dbReference type="InterPro" id="IPR012334">
    <property type="entry name" value="Pectin_lyas_fold"/>
</dbReference>
<dbReference type="GO" id="GO:0000272">
    <property type="term" value="P:polysaccharide catabolic process"/>
    <property type="evidence" value="ECO:0007669"/>
    <property type="project" value="UniProtKB-KW"/>
</dbReference>
<evidence type="ECO:0000256" key="10">
    <source>
        <dbReference type="SAM" id="SignalP"/>
    </source>
</evidence>
<protein>
    <submittedName>
        <fullName evidence="11">Glycoside hydrolase</fullName>
    </submittedName>
</protein>
<dbReference type="EMBL" id="PRDL01000001">
    <property type="protein sequence ID" value="MBE8718570.1"/>
    <property type="molecule type" value="Genomic_DNA"/>
</dbReference>
<keyword evidence="10" id="KW-0732">Signal</keyword>
<dbReference type="AlphaFoldDB" id="A0A928V4G7"/>
<sequence length="465" mass="52163">MLLRNITTLLLAVSVCQPALANNQVVTYDVPQKALYSHHNDDFTVRVRIPGGEWQDLYEYNVKVDHDKPRDASMVHFDMDGEVEVSVKKNNGDVSRVEIRPASAKVKPTLKGNTARFTLKNPANLSIEFDGDRLHNLHLFANPLQTDIPNEADPDVIWFGPGVHTPPQDTEGAFVIPSNKTVYIHGSALLQGKLLINNAHNVNVVGRGIIDQGGRGFEVTKSEHITLDGPVVINPKHYTVYCGQTRNLTIRNIKAFSAASWTDGIDMMSCSDVEIDKVFLRTSDDSIAIYGHRWDYYGDSRNITVTNSTLWADVAHPINIGLHGNKENPEMVENIIFRNIDILGHDEDDRNYQGAMAISNSDNNLVRNVLFEDIRVDSIEEGMLFNIRVVYNEKYSHAPGRGVENITFRNITSRADDINRSVIGGFSAERMVKNITFENVTVMGKPLHREDIDVGDYVENITIKR</sequence>
<accession>A0A928V4G7</accession>